<name>A0A7L4YPP7_9ACTN</name>
<sequence length="82" mass="9578">MAIVQYRKLWETEDKVRYEVAPVPEEKYGVEYNKKTEELGVTHTEAQALGEALMMALIHRQMVHDPKMTHLTEFPTDGTFRL</sequence>
<reference evidence="1 2" key="1">
    <citation type="journal article" date="2018" name="Int. J. Syst. Evol. Microbiol.">
        <title>Epidermidibacterium keratini gen. nov., sp. nov., a member of the family Sporichthyaceae, isolated from keratin epidermis.</title>
        <authorList>
            <person name="Lee D.G."/>
            <person name="Trujillo M.E."/>
            <person name="Kang S."/>
            <person name="Nam J.J."/>
            <person name="Kim Y.J."/>
        </authorList>
    </citation>
    <scope>NUCLEOTIDE SEQUENCE [LARGE SCALE GENOMIC DNA]</scope>
    <source>
        <strain evidence="1 2">EPI-7</strain>
    </source>
</reference>
<dbReference type="RefSeq" id="WP_159545767.1">
    <property type="nucleotide sequence ID" value="NZ_CP047156.1"/>
</dbReference>
<organism evidence="1 2">
    <name type="scientific">Epidermidibacterium keratini</name>
    <dbReference type="NCBI Taxonomy" id="1891644"/>
    <lineage>
        <taxon>Bacteria</taxon>
        <taxon>Bacillati</taxon>
        <taxon>Actinomycetota</taxon>
        <taxon>Actinomycetes</taxon>
        <taxon>Sporichthyales</taxon>
        <taxon>Sporichthyaceae</taxon>
        <taxon>Epidermidibacterium</taxon>
    </lineage>
</organism>
<dbReference type="InParanoid" id="A0A7L4YPP7"/>
<evidence type="ECO:0000313" key="2">
    <source>
        <dbReference type="Proteomes" id="UP000463857"/>
    </source>
</evidence>
<gene>
    <name evidence="1" type="ORF">EK0264_11600</name>
</gene>
<dbReference type="Proteomes" id="UP000463857">
    <property type="component" value="Chromosome"/>
</dbReference>
<dbReference type="AlphaFoldDB" id="A0A7L4YPP7"/>
<accession>A0A7L4YPP7</accession>
<dbReference type="KEGG" id="eke:EK0264_11600"/>
<dbReference type="EMBL" id="CP047156">
    <property type="protein sequence ID" value="QHC00864.1"/>
    <property type="molecule type" value="Genomic_DNA"/>
</dbReference>
<proteinExistence type="predicted"/>
<evidence type="ECO:0000313" key="1">
    <source>
        <dbReference type="EMBL" id="QHC00864.1"/>
    </source>
</evidence>
<protein>
    <submittedName>
        <fullName evidence="1">Uncharacterized protein</fullName>
    </submittedName>
</protein>
<keyword evidence="2" id="KW-1185">Reference proteome</keyword>